<sequence length="222" mass="24933">MKQAKSPKEFVFHRREPEIHDDLIAVVDAEALFGRDVISVSESLIEGVQFQERNATSLFIEASVVERVNLSNWSFGSIKLADVRLVNCDLGNLEARAMNMVRVEFINCRMTGFRAGKLECQDVLISQGDQRYSQFRFSHFKSSEFESCNFEDADFYGTDLSGTRFRICNLRNAEMSKTKLVDADLRGSVVDGVQMNAEDIRGAVVDASQAMLFAPLLGIRIA</sequence>
<reference evidence="1" key="2">
    <citation type="journal article" date="2024" name="Environ. Microbiol.">
        <title>Genome analysis and description of Tunturibacter gen. nov. expands the diversity of Terriglobia in tundra soils.</title>
        <authorList>
            <person name="Messyasz A."/>
            <person name="Mannisto M.K."/>
            <person name="Kerkhof L.J."/>
            <person name="Haggblom M.M."/>
        </authorList>
    </citation>
    <scope>NUCLEOTIDE SEQUENCE</scope>
    <source>
        <strain evidence="1">X5P6</strain>
    </source>
</reference>
<gene>
    <name evidence="1" type="ORF">RBB77_14835</name>
</gene>
<dbReference type="PANTHER" id="PTHR42999">
    <property type="entry name" value="ANTIBIOTIC RESISTANCE PROTEIN MCBG"/>
    <property type="match status" value="1"/>
</dbReference>
<accession>A0AAU7ZKH1</accession>
<protein>
    <submittedName>
        <fullName evidence="1">Pentapeptide repeat-containing protein</fullName>
    </submittedName>
</protein>
<evidence type="ECO:0000313" key="1">
    <source>
        <dbReference type="EMBL" id="XCB31719.1"/>
    </source>
</evidence>
<dbReference type="InterPro" id="IPR052949">
    <property type="entry name" value="PA_immunity-related"/>
</dbReference>
<dbReference type="Pfam" id="PF00805">
    <property type="entry name" value="Pentapeptide"/>
    <property type="match status" value="1"/>
</dbReference>
<dbReference type="SUPFAM" id="SSF141571">
    <property type="entry name" value="Pentapeptide repeat-like"/>
    <property type="match status" value="1"/>
</dbReference>
<reference evidence="1" key="1">
    <citation type="submission" date="2023-08" db="EMBL/GenBank/DDBJ databases">
        <authorList>
            <person name="Messyasz A."/>
            <person name="Mannisto M.K."/>
            <person name="Kerkhof L.J."/>
            <person name="Haggblom M."/>
        </authorList>
    </citation>
    <scope>NUCLEOTIDE SEQUENCE</scope>
    <source>
        <strain evidence="1">X5P6</strain>
    </source>
</reference>
<name>A0AAU7ZKH1_9BACT</name>
<dbReference type="PANTHER" id="PTHR42999:SF1">
    <property type="entry name" value="PENTAPEPTIDE REPEAT-CONTAINING PROTEIN"/>
    <property type="match status" value="1"/>
</dbReference>
<organism evidence="1">
    <name type="scientific">Tunturiibacter psychrotolerans</name>
    <dbReference type="NCBI Taxonomy" id="3069686"/>
    <lineage>
        <taxon>Bacteria</taxon>
        <taxon>Pseudomonadati</taxon>
        <taxon>Acidobacteriota</taxon>
        <taxon>Terriglobia</taxon>
        <taxon>Terriglobales</taxon>
        <taxon>Acidobacteriaceae</taxon>
        <taxon>Tunturiibacter</taxon>
    </lineage>
</organism>
<dbReference type="KEGG" id="tpsc:RBB77_14835"/>
<dbReference type="Gene3D" id="2.160.20.80">
    <property type="entry name" value="E3 ubiquitin-protein ligase SopA"/>
    <property type="match status" value="1"/>
</dbReference>
<dbReference type="InterPro" id="IPR001646">
    <property type="entry name" value="5peptide_repeat"/>
</dbReference>
<dbReference type="RefSeq" id="WP_353062564.1">
    <property type="nucleotide sequence ID" value="NZ_CP132942.1"/>
</dbReference>
<dbReference type="AlphaFoldDB" id="A0AAU7ZKH1"/>
<dbReference type="EMBL" id="CP132942">
    <property type="protein sequence ID" value="XCB31719.1"/>
    <property type="molecule type" value="Genomic_DNA"/>
</dbReference>
<proteinExistence type="predicted"/>